<reference evidence="3" key="4">
    <citation type="submission" date="2024-05" db="EMBL/GenBank/DDBJ databases">
        <authorList>
            <person name="Sun Q."/>
            <person name="Zhou Y."/>
        </authorList>
    </citation>
    <scope>NUCLEOTIDE SEQUENCE</scope>
    <source>
        <strain evidence="3">CGMCC 1.11013</strain>
    </source>
</reference>
<dbReference type="Proteomes" id="UP000027439">
    <property type="component" value="Unassembled WGS sequence"/>
</dbReference>
<dbReference type="SUPFAM" id="SSF51735">
    <property type="entry name" value="NAD(P)-binding Rossmann-fold domains"/>
    <property type="match status" value="1"/>
</dbReference>
<comment type="caution">
    <text evidence="4">The sequence shown here is derived from an EMBL/GenBank/DDBJ whole genome shotgun (WGS) entry which is preliminary data.</text>
</comment>
<dbReference type="FunFam" id="3.40.50.720:FF:000084">
    <property type="entry name" value="Short-chain dehydrogenase reductase"/>
    <property type="match status" value="1"/>
</dbReference>
<evidence type="ECO:0000259" key="2">
    <source>
        <dbReference type="SMART" id="SM00822"/>
    </source>
</evidence>
<dbReference type="STRING" id="1071679.BG57_14470"/>
<feature type="domain" description="Ketoreductase" evidence="2">
    <location>
        <begin position="7"/>
        <end position="186"/>
    </location>
</feature>
<sequence length="249" mass="26057">MTKLAGKIALITGGNSGMGLATARLFAKEGAKVIITGRRQKELDQAVESIGADAEGVLGDVSKLSDLDKLHDHVKAKYGRVDVIFANAGLGSFAPIDQVTEVQVDETFNVNVKGTYFTVQKLLPLVPDGGSIILNASIASSTGMEAFSVYSATKAAVRSFARTLTADLKARKIRVNAISPGPIDTPIFGKTGLTDEQIEGFKSGIASQVPLGRIGLSEEIAKPVLFLASDDSSYISGIELTVDGGMAQV</sequence>
<dbReference type="InterPro" id="IPR057326">
    <property type="entry name" value="KR_dom"/>
</dbReference>
<dbReference type="Pfam" id="PF13561">
    <property type="entry name" value="adh_short_C2"/>
    <property type="match status" value="1"/>
</dbReference>
<dbReference type="Gene3D" id="3.40.50.720">
    <property type="entry name" value="NAD(P)-binding Rossmann-like Domain"/>
    <property type="match status" value="1"/>
</dbReference>
<dbReference type="RefSeq" id="WP_035967964.1">
    <property type="nucleotide sequence ID" value="NZ_BMEG01000005.1"/>
</dbReference>
<dbReference type="PRINTS" id="PR00081">
    <property type="entry name" value="GDHRDH"/>
</dbReference>
<reference evidence="4 5" key="2">
    <citation type="submission" date="2014-03" db="EMBL/GenBank/DDBJ databases">
        <title>Draft Genome Sequences of Four Burkholderia Strains.</title>
        <authorList>
            <person name="Liu X.Y."/>
            <person name="Li C.X."/>
            <person name="Xu J.H."/>
        </authorList>
    </citation>
    <scope>NUCLEOTIDE SEQUENCE [LARGE SCALE GENOMIC DNA]</scope>
    <source>
        <strain evidence="4 5">R27</strain>
    </source>
</reference>
<dbReference type="Proteomes" id="UP000597138">
    <property type="component" value="Unassembled WGS sequence"/>
</dbReference>
<dbReference type="OrthoDB" id="9803333at2"/>
<dbReference type="AlphaFoldDB" id="A0A069NQI0"/>
<organism evidence="4 5">
    <name type="scientific">Caballeronia grimmiae</name>
    <dbReference type="NCBI Taxonomy" id="1071679"/>
    <lineage>
        <taxon>Bacteria</taxon>
        <taxon>Pseudomonadati</taxon>
        <taxon>Pseudomonadota</taxon>
        <taxon>Betaproteobacteria</taxon>
        <taxon>Burkholderiales</taxon>
        <taxon>Burkholderiaceae</taxon>
        <taxon>Caballeronia</taxon>
    </lineage>
</organism>
<dbReference type="EMBL" id="JFHE01000026">
    <property type="protein sequence ID" value="KDR30472.1"/>
    <property type="molecule type" value="Genomic_DNA"/>
</dbReference>
<protein>
    <submittedName>
        <fullName evidence="3 4">Oxidoreductase</fullName>
    </submittedName>
</protein>
<evidence type="ECO:0000313" key="5">
    <source>
        <dbReference type="Proteomes" id="UP000027439"/>
    </source>
</evidence>
<dbReference type="PRINTS" id="PR00080">
    <property type="entry name" value="SDRFAMILY"/>
</dbReference>
<evidence type="ECO:0000256" key="1">
    <source>
        <dbReference type="ARBA" id="ARBA00006484"/>
    </source>
</evidence>
<evidence type="ECO:0000313" key="4">
    <source>
        <dbReference type="EMBL" id="KDR30472.1"/>
    </source>
</evidence>
<comment type="similarity">
    <text evidence="1">Belongs to the short-chain dehydrogenases/reductases (SDR) family.</text>
</comment>
<reference evidence="6" key="3">
    <citation type="journal article" date="2019" name="Int. J. Syst. Evol. Microbiol.">
        <title>The Global Catalogue of Microorganisms (GCM) 10K type strain sequencing project: providing services to taxonomists for standard genome sequencing and annotation.</title>
        <authorList>
            <consortium name="The Broad Institute Genomics Platform"/>
            <consortium name="The Broad Institute Genome Sequencing Center for Infectious Disease"/>
            <person name="Wu L."/>
            <person name="Ma J."/>
        </authorList>
    </citation>
    <scope>NUCLEOTIDE SEQUENCE [LARGE SCALE GENOMIC DNA]</scope>
    <source>
        <strain evidence="6">CGMCC 1.11013</strain>
    </source>
</reference>
<dbReference type="eggNOG" id="COG1028">
    <property type="taxonomic scope" value="Bacteria"/>
</dbReference>
<dbReference type="GO" id="GO:0016616">
    <property type="term" value="F:oxidoreductase activity, acting on the CH-OH group of donors, NAD or NADP as acceptor"/>
    <property type="evidence" value="ECO:0007669"/>
    <property type="project" value="TreeGrafter"/>
</dbReference>
<dbReference type="CDD" id="cd05233">
    <property type="entry name" value="SDR_c"/>
    <property type="match status" value="1"/>
</dbReference>
<dbReference type="PANTHER" id="PTHR42760">
    <property type="entry name" value="SHORT-CHAIN DEHYDROGENASES/REDUCTASES FAMILY MEMBER"/>
    <property type="match status" value="1"/>
</dbReference>
<evidence type="ECO:0000313" key="6">
    <source>
        <dbReference type="Proteomes" id="UP000597138"/>
    </source>
</evidence>
<dbReference type="EMBL" id="BMEG01000005">
    <property type="protein sequence ID" value="GGD74619.1"/>
    <property type="molecule type" value="Genomic_DNA"/>
</dbReference>
<proteinExistence type="inferred from homology"/>
<evidence type="ECO:0000313" key="3">
    <source>
        <dbReference type="EMBL" id="GGD74619.1"/>
    </source>
</evidence>
<reference evidence="3" key="1">
    <citation type="journal article" date="2014" name="Int. J. Syst. Evol. Microbiol.">
        <title>Complete genome of a new Firmicutes species belonging to the dominant human colonic microbiota ('Ruminococcus bicirculans') reveals two chromosomes and a selective capacity to utilize plant glucans.</title>
        <authorList>
            <consortium name="NISC Comparative Sequencing Program"/>
            <person name="Wegmann U."/>
            <person name="Louis P."/>
            <person name="Goesmann A."/>
            <person name="Henrissat B."/>
            <person name="Duncan S.H."/>
            <person name="Flint H.J."/>
        </authorList>
    </citation>
    <scope>NUCLEOTIDE SEQUENCE</scope>
    <source>
        <strain evidence="3">CGMCC 1.11013</strain>
    </source>
</reference>
<dbReference type="InterPro" id="IPR036291">
    <property type="entry name" value="NAD(P)-bd_dom_sf"/>
</dbReference>
<dbReference type="SMART" id="SM00822">
    <property type="entry name" value="PKS_KR"/>
    <property type="match status" value="1"/>
</dbReference>
<name>A0A069NQI0_9BURK</name>
<dbReference type="InterPro" id="IPR002347">
    <property type="entry name" value="SDR_fam"/>
</dbReference>
<keyword evidence="6" id="KW-1185">Reference proteome</keyword>
<gene>
    <name evidence="3" type="primary">ykvO</name>
    <name evidence="4" type="ORF">BG57_14470</name>
    <name evidence="3" type="ORF">GCM10010985_31370</name>
</gene>
<accession>A0A069NQI0</accession>